<organism evidence="1 2">
    <name type="scientific">Candidatus Limisoma intestinavium</name>
    <dbReference type="NCBI Taxonomy" id="2840856"/>
    <lineage>
        <taxon>Bacteria</taxon>
        <taxon>Pseudomonadati</taxon>
        <taxon>Bacteroidota</taxon>
        <taxon>Bacteroidia</taxon>
        <taxon>Bacteroidales</taxon>
        <taxon>Candidatus Limisoma</taxon>
    </lineage>
</organism>
<name>A0A9D1LGD0_9BACT</name>
<dbReference type="Pfam" id="PF15632">
    <property type="entry name" value="ATPgrasp_Ter"/>
    <property type="match status" value="1"/>
</dbReference>
<dbReference type="EMBL" id="DVMS01000074">
    <property type="protein sequence ID" value="HIU38560.1"/>
    <property type="molecule type" value="Genomic_DNA"/>
</dbReference>
<evidence type="ECO:0000313" key="2">
    <source>
        <dbReference type="Proteomes" id="UP000824076"/>
    </source>
</evidence>
<dbReference type="Gene3D" id="3.30.470.20">
    <property type="entry name" value="ATP-grasp fold, B domain"/>
    <property type="match status" value="1"/>
</dbReference>
<feature type="non-terminal residue" evidence="1">
    <location>
        <position position="290"/>
    </location>
</feature>
<protein>
    <submittedName>
        <fullName evidence="1">ATP-grasp domain-containing protein</fullName>
    </submittedName>
</protein>
<dbReference type="SUPFAM" id="SSF56059">
    <property type="entry name" value="Glutathione synthetase ATP-binding domain-like"/>
    <property type="match status" value="1"/>
</dbReference>
<reference evidence="1" key="2">
    <citation type="journal article" date="2021" name="PeerJ">
        <title>Extensive microbial diversity within the chicken gut microbiome revealed by metagenomics and culture.</title>
        <authorList>
            <person name="Gilroy R."/>
            <person name="Ravi A."/>
            <person name="Getino M."/>
            <person name="Pursley I."/>
            <person name="Horton D.L."/>
            <person name="Alikhan N.F."/>
            <person name="Baker D."/>
            <person name="Gharbi K."/>
            <person name="Hall N."/>
            <person name="Watson M."/>
            <person name="Adriaenssens E.M."/>
            <person name="Foster-Nyarko E."/>
            <person name="Jarju S."/>
            <person name="Secka A."/>
            <person name="Antonio M."/>
            <person name="Oren A."/>
            <person name="Chaudhuri R.R."/>
            <person name="La Ragione R."/>
            <person name="Hildebrand F."/>
            <person name="Pallen M.J."/>
        </authorList>
    </citation>
    <scope>NUCLEOTIDE SEQUENCE</scope>
    <source>
        <strain evidence="1">17073</strain>
    </source>
</reference>
<dbReference type="Proteomes" id="UP000824076">
    <property type="component" value="Unassembled WGS sequence"/>
</dbReference>
<dbReference type="Gene3D" id="3.40.50.20">
    <property type="match status" value="1"/>
</dbReference>
<proteinExistence type="predicted"/>
<sequence>MTETRQKTTTVLMLGGAKRVSFARLLIDAGRRRGTEVRILSYETIHTVPIACVGTIVAGRRWSDPDIIGHLSQIVDSEHVDIVLPFVDGAIEICSRLKERRPDVFIPVSDYATAHAMFDKKAAAAAFTEKGIDIPATYTPDNCRFPAILKPREGSASKGIIVAHEKEELLRAGNLDNYLIQEYIADRDEYTVDCYVSTIDGRVLCAVPRLRISTSGGEVDRTQTRRIPALIDTSKKILKAFGFAGPVTLQFIHDKTADRYLLMEINPRLGGGVVCSIRALSLIHISEPTR</sequence>
<evidence type="ECO:0000313" key="1">
    <source>
        <dbReference type="EMBL" id="HIU38560.1"/>
    </source>
</evidence>
<dbReference type="AlphaFoldDB" id="A0A9D1LGD0"/>
<dbReference type="GO" id="GO:0005524">
    <property type="term" value="F:ATP binding"/>
    <property type="evidence" value="ECO:0007669"/>
    <property type="project" value="InterPro"/>
</dbReference>
<gene>
    <name evidence="1" type="ORF">IAD18_02700</name>
</gene>
<reference evidence="1" key="1">
    <citation type="submission" date="2020-10" db="EMBL/GenBank/DDBJ databases">
        <authorList>
            <person name="Gilroy R."/>
        </authorList>
    </citation>
    <scope>NUCLEOTIDE SEQUENCE</scope>
    <source>
        <strain evidence="1">17073</strain>
    </source>
</reference>
<dbReference type="Gene3D" id="3.30.1490.20">
    <property type="entry name" value="ATP-grasp fold, A domain"/>
    <property type="match status" value="1"/>
</dbReference>
<dbReference type="InterPro" id="IPR013815">
    <property type="entry name" value="ATP_grasp_subdomain_1"/>
</dbReference>
<comment type="caution">
    <text evidence="1">The sequence shown here is derived from an EMBL/GenBank/DDBJ whole genome shotgun (WGS) entry which is preliminary data.</text>
</comment>
<accession>A0A9D1LGD0</accession>